<dbReference type="OrthoDB" id="4401807at2"/>
<dbReference type="InterPro" id="IPR058627">
    <property type="entry name" value="MdtA-like_C"/>
</dbReference>
<comment type="caution">
    <text evidence="3">The sequence shown here is derived from an EMBL/GenBank/DDBJ whole genome shotgun (WGS) entry which is preliminary data.</text>
</comment>
<keyword evidence="4" id="KW-1185">Reference proteome</keyword>
<dbReference type="PANTHER" id="PTHR30469:SF33">
    <property type="entry name" value="SLR1207 PROTEIN"/>
    <property type="match status" value="1"/>
</dbReference>
<dbReference type="GO" id="GO:1990281">
    <property type="term" value="C:efflux pump complex"/>
    <property type="evidence" value="ECO:0007669"/>
    <property type="project" value="TreeGrafter"/>
</dbReference>
<dbReference type="EMBL" id="BJZQ01000006">
    <property type="protein sequence ID" value="GEO89296.1"/>
    <property type="molecule type" value="Genomic_DNA"/>
</dbReference>
<dbReference type="Proteomes" id="UP000321769">
    <property type="component" value="Unassembled WGS sequence"/>
</dbReference>
<organism evidence="3 4">
    <name type="scientific">Aeromicrobium flavum</name>
    <dbReference type="NCBI Taxonomy" id="416568"/>
    <lineage>
        <taxon>Bacteria</taxon>
        <taxon>Bacillati</taxon>
        <taxon>Actinomycetota</taxon>
        <taxon>Actinomycetes</taxon>
        <taxon>Propionibacteriales</taxon>
        <taxon>Nocardioidaceae</taxon>
        <taxon>Aeromicrobium</taxon>
    </lineage>
</organism>
<dbReference type="Gene3D" id="2.40.420.20">
    <property type="match status" value="1"/>
</dbReference>
<name>A0A512HV20_9ACTN</name>
<reference evidence="3 4" key="1">
    <citation type="submission" date="2019-07" db="EMBL/GenBank/DDBJ databases">
        <title>Whole genome shotgun sequence of Aeromicrobium flavum NBRC 107625.</title>
        <authorList>
            <person name="Hosoyama A."/>
            <person name="Uohara A."/>
            <person name="Ohji S."/>
            <person name="Ichikawa N."/>
        </authorList>
    </citation>
    <scope>NUCLEOTIDE SEQUENCE [LARGE SCALE GENOMIC DNA]</scope>
    <source>
        <strain evidence="3 4">NBRC 107625</strain>
    </source>
</reference>
<evidence type="ECO:0000313" key="3">
    <source>
        <dbReference type="EMBL" id="GEO89296.1"/>
    </source>
</evidence>
<evidence type="ECO:0000259" key="2">
    <source>
        <dbReference type="Pfam" id="PF25967"/>
    </source>
</evidence>
<dbReference type="Gene3D" id="2.40.50.100">
    <property type="match status" value="1"/>
</dbReference>
<dbReference type="Pfam" id="PF25967">
    <property type="entry name" value="RND-MFP_C"/>
    <property type="match status" value="1"/>
</dbReference>
<evidence type="ECO:0000313" key="4">
    <source>
        <dbReference type="Proteomes" id="UP000321769"/>
    </source>
</evidence>
<evidence type="ECO:0000256" key="1">
    <source>
        <dbReference type="SAM" id="MobiDB-lite"/>
    </source>
</evidence>
<gene>
    <name evidence="3" type="ORF">AFL01nite_16230</name>
</gene>
<dbReference type="GO" id="GO:0015562">
    <property type="term" value="F:efflux transmembrane transporter activity"/>
    <property type="evidence" value="ECO:0007669"/>
    <property type="project" value="TreeGrafter"/>
</dbReference>
<sequence>MRIAWYLPAVTFTRTFRRFVLPTAWLLIGATIAVSLAVLAFGGGATGAEGTESPTAVSLSPTITVERATLENSLEIDGTIVIDPAVPVKASVDGTLTHVHVPNGAKVSKGDPLFEVRTVVEPEVAAEDEDDEPAPPVVRFVAVTAPATGRLAAFTGKVGDEVTGDAAMARIKRSTFTARGTVPVVDRYRLMDAPDEARVTIDGGPEPFTCTDLQIADEGVESAGGAEAPVEEGEEPESSSAAEVVCDVPEDVTVFDGLELSMSIDAGSAQDALVVPVTAVRGLLKRGTVWVVDDSGKQTERRVRLGVNDGKSVEILKGLEEGAQILQYVPGSPTDGDVGGESEAGY</sequence>
<proteinExistence type="predicted"/>
<dbReference type="PANTHER" id="PTHR30469">
    <property type="entry name" value="MULTIDRUG RESISTANCE PROTEIN MDTA"/>
    <property type="match status" value="1"/>
</dbReference>
<feature type="region of interest" description="Disordered" evidence="1">
    <location>
        <begin position="222"/>
        <end position="242"/>
    </location>
</feature>
<feature type="domain" description="Multidrug resistance protein MdtA-like C-terminal permuted SH3" evidence="2">
    <location>
        <begin position="271"/>
        <end position="325"/>
    </location>
</feature>
<dbReference type="SUPFAM" id="SSF111369">
    <property type="entry name" value="HlyD-like secretion proteins"/>
    <property type="match status" value="1"/>
</dbReference>
<dbReference type="AlphaFoldDB" id="A0A512HV20"/>
<protein>
    <recommendedName>
        <fullName evidence="2">Multidrug resistance protein MdtA-like C-terminal permuted SH3 domain-containing protein</fullName>
    </recommendedName>
</protein>
<accession>A0A512HV20</accession>